<keyword evidence="1" id="KW-0378">Hydrolase</keyword>
<evidence type="ECO:0000256" key="1">
    <source>
        <dbReference type="ARBA" id="ARBA00022801"/>
    </source>
</evidence>
<keyword evidence="5" id="KW-1185">Reference proteome</keyword>
<dbReference type="SUPFAM" id="SSF52540">
    <property type="entry name" value="P-loop containing nucleoside triphosphate hydrolases"/>
    <property type="match status" value="1"/>
</dbReference>
<evidence type="ECO:0000313" key="5">
    <source>
        <dbReference type="Proteomes" id="UP001141327"/>
    </source>
</evidence>
<accession>A0ABQ8UEW9</accession>
<sequence>MDESTGAASKRAGDPDKAARQAMQRSICQLEDLRKQIEGPTRRPRLAPTQDTHRPAHCSRARPITTILPPHRPGRSSFPLDRVFFVFFLIFPWTASSSSSSSFSLGPPAERADAVGGALAANGGKSNMDMVKERHARLLVNAYAETGELKIPAVVDYVRNLKEGGTKFLVFAHHMAVMDAIGNALEVPCLPLMPASPLPASPLPASPLPASHACITPACISCPPIIITITIILQPAEYIRIDGGTPAARRSEFVQRFQSSDEVRVAILSLTAASTGFSLTASSTVVFAELCWTPGILVQAEDRVHRIGQMFPVNVQYLLAPKTVDEMIWKMIAKKLEVLSTTLNGEIQVLEATVSTHDDKQRKLLEFFKPVLGVDDPNMNASQLSQVAASPASGAPPPATATATGPTEGPVLSSQPKQGRIESYFSPRPRERTPFVEAAVSESPRKRPAPATEEKTSRPRVEIPSAGAEETNGDAYYLDDDIEDDEEAGGAA</sequence>
<dbReference type="InterPro" id="IPR027417">
    <property type="entry name" value="P-loop_NTPase"/>
</dbReference>
<dbReference type="InterPro" id="IPR001650">
    <property type="entry name" value="Helicase_C-like"/>
</dbReference>
<organism evidence="4 5">
    <name type="scientific">Paratrimastix pyriformis</name>
    <dbReference type="NCBI Taxonomy" id="342808"/>
    <lineage>
        <taxon>Eukaryota</taxon>
        <taxon>Metamonada</taxon>
        <taxon>Preaxostyla</taxon>
        <taxon>Paratrimastigidae</taxon>
        <taxon>Paratrimastix</taxon>
    </lineage>
</organism>
<dbReference type="Proteomes" id="UP001141327">
    <property type="component" value="Unassembled WGS sequence"/>
</dbReference>
<feature type="domain" description="Helicase C-terminal" evidence="3">
    <location>
        <begin position="153"/>
        <end position="355"/>
    </location>
</feature>
<feature type="compositionally biased region" description="Basic and acidic residues" evidence="2">
    <location>
        <begin position="31"/>
        <end position="41"/>
    </location>
</feature>
<reference evidence="4" key="1">
    <citation type="journal article" date="2022" name="bioRxiv">
        <title>Genomics of Preaxostyla Flagellates Illuminates Evolutionary Transitions and the Path Towards Mitochondrial Loss.</title>
        <authorList>
            <person name="Novak L.V.F."/>
            <person name="Treitli S.C."/>
            <person name="Pyrih J."/>
            <person name="Halakuc P."/>
            <person name="Pipaliya S.V."/>
            <person name="Vacek V."/>
            <person name="Brzon O."/>
            <person name="Soukal P."/>
            <person name="Eme L."/>
            <person name="Dacks J.B."/>
            <person name="Karnkowska A."/>
            <person name="Elias M."/>
            <person name="Hampl V."/>
        </authorList>
    </citation>
    <scope>NUCLEOTIDE SEQUENCE</scope>
    <source>
        <strain evidence="4">RCP-MX</strain>
    </source>
</reference>
<dbReference type="SMART" id="SM00490">
    <property type="entry name" value="HELICc"/>
    <property type="match status" value="1"/>
</dbReference>
<feature type="region of interest" description="Disordered" evidence="2">
    <location>
        <begin position="384"/>
        <end position="492"/>
    </location>
</feature>
<evidence type="ECO:0000259" key="3">
    <source>
        <dbReference type="PROSITE" id="PS51194"/>
    </source>
</evidence>
<feature type="compositionally biased region" description="Basic and acidic residues" evidence="2">
    <location>
        <begin position="452"/>
        <end position="461"/>
    </location>
</feature>
<dbReference type="CDD" id="cd18793">
    <property type="entry name" value="SF2_C_SNF"/>
    <property type="match status" value="1"/>
</dbReference>
<protein>
    <submittedName>
        <fullName evidence="4">Chromatin remodeling factor18</fullName>
    </submittedName>
</protein>
<dbReference type="PANTHER" id="PTHR45766:SF6">
    <property type="entry name" value="SWI_SNF-RELATED MATRIX-ASSOCIATED ACTIN-DEPENDENT REGULATOR OF CHROMATIN SUBFAMILY A-LIKE PROTEIN 1"/>
    <property type="match status" value="1"/>
</dbReference>
<proteinExistence type="predicted"/>
<dbReference type="PROSITE" id="PS51194">
    <property type="entry name" value="HELICASE_CTER"/>
    <property type="match status" value="1"/>
</dbReference>
<dbReference type="Gene3D" id="3.40.50.300">
    <property type="entry name" value="P-loop containing nucleotide triphosphate hydrolases"/>
    <property type="match status" value="1"/>
</dbReference>
<evidence type="ECO:0000256" key="2">
    <source>
        <dbReference type="SAM" id="MobiDB-lite"/>
    </source>
</evidence>
<dbReference type="PANTHER" id="PTHR45766">
    <property type="entry name" value="DNA ANNEALING HELICASE AND ENDONUCLEASE ZRANB3 FAMILY MEMBER"/>
    <property type="match status" value="1"/>
</dbReference>
<dbReference type="Pfam" id="PF00271">
    <property type="entry name" value="Helicase_C"/>
    <property type="match status" value="1"/>
</dbReference>
<comment type="caution">
    <text evidence="4">The sequence shown here is derived from an EMBL/GenBank/DDBJ whole genome shotgun (WGS) entry which is preliminary data.</text>
</comment>
<evidence type="ECO:0000313" key="4">
    <source>
        <dbReference type="EMBL" id="KAJ4457298.1"/>
    </source>
</evidence>
<name>A0ABQ8UEW9_9EUKA</name>
<gene>
    <name evidence="4" type="ORF">PAPYR_7214</name>
</gene>
<dbReference type="InterPro" id="IPR049730">
    <property type="entry name" value="SNF2/RAD54-like_C"/>
</dbReference>
<dbReference type="EMBL" id="JAPMOS010000049">
    <property type="protein sequence ID" value="KAJ4457298.1"/>
    <property type="molecule type" value="Genomic_DNA"/>
</dbReference>
<feature type="region of interest" description="Disordered" evidence="2">
    <location>
        <begin position="1"/>
        <end position="70"/>
    </location>
</feature>
<feature type="compositionally biased region" description="Acidic residues" evidence="2">
    <location>
        <begin position="477"/>
        <end position="492"/>
    </location>
</feature>